<dbReference type="InterPro" id="IPR014284">
    <property type="entry name" value="RNA_pol_sigma-70_dom"/>
</dbReference>
<dbReference type="EMBL" id="CP107006">
    <property type="protein sequence ID" value="UYQ94587.1"/>
    <property type="molecule type" value="Genomic_DNA"/>
</dbReference>
<dbReference type="Gene3D" id="1.10.10.10">
    <property type="entry name" value="Winged helix-like DNA-binding domain superfamily/Winged helix DNA-binding domain"/>
    <property type="match status" value="1"/>
</dbReference>
<dbReference type="Pfam" id="PF04542">
    <property type="entry name" value="Sigma70_r2"/>
    <property type="match status" value="1"/>
</dbReference>
<dbReference type="PANTHER" id="PTHR43133">
    <property type="entry name" value="RNA POLYMERASE ECF-TYPE SIGMA FACTO"/>
    <property type="match status" value="1"/>
</dbReference>
<gene>
    <name evidence="7" type="ORF">MKQ68_05715</name>
</gene>
<evidence type="ECO:0000313" key="7">
    <source>
        <dbReference type="EMBL" id="UYQ94587.1"/>
    </source>
</evidence>
<comment type="similarity">
    <text evidence="1">Belongs to the sigma-70 factor family. ECF subfamily.</text>
</comment>
<dbReference type="CDD" id="cd06171">
    <property type="entry name" value="Sigma70_r4"/>
    <property type="match status" value="1"/>
</dbReference>
<dbReference type="PANTHER" id="PTHR43133:SF45">
    <property type="entry name" value="RNA POLYMERASE ECF-TYPE SIGMA FACTOR"/>
    <property type="match status" value="1"/>
</dbReference>
<reference evidence="7" key="1">
    <citation type="submission" date="2022-10" db="EMBL/GenBank/DDBJ databases">
        <title>Chitinophaga sp. nov., isolated from soil.</title>
        <authorList>
            <person name="Jeon C.O."/>
        </authorList>
    </citation>
    <scope>NUCLEOTIDE SEQUENCE</scope>
    <source>
        <strain evidence="7">R8</strain>
    </source>
</reference>
<sequence length="168" mass="19695">MNKPSADEAFLQLMNEHQRIIFKICHSYCQHPDDREDLAQEIIYQLWKSYRQAVVHVKFSTWMYRVALNTAISFYRKDKKIPRAPNIEGHLIEIADDSRDEHNEQQLQMLQQFIQALPSLERALMLLYLDEKTHAEIADILGISESNVGTRIGRIKQQLRVKMAGMVK</sequence>
<dbReference type="InterPro" id="IPR013324">
    <property type="entry name" value="RNA_pol_sigma_r3/r4-like"/>
</dbReference>
<dbReference type="InterPro" id="IPR039425">
    <property type="entry name" value="RNA_pol_sigma-70-like"/>
</dbReference>
<dbReference type="InterPro" id="IPR036388">
    <property type="entry name" value="WH-like_DNA-bd_sf"/>
</dbReference>
<protein>
    <submittedName>
        <fullName evidence="7">RNA polymerase sigma factor</fullName>
    </submittedName>
</protein>
<name>A0ABY6J4N7_9BACT</name>
<keyword evidence="2" id="KW-0805">Transcription regulation</keyword>
<evidence type="ECO:0000256" key="4">
    <source>
        <dbReference type="ARBA" id="ARBA00023163"/>
    </source>
</evidence>
<evidence type="ECO:0000259" key="6">
    <source>
        <dbReference type="Pfam" id="PF08281"/>
    </source>
</evidence>
<keyword evidence="8" id="KW-1185">Reference proteome</keyword>
<keyword evidence="4" id="KW-0804">Transcription</keyword>
<dbReference type="SUPFAM" id="SSF88946">
    <property type="entry name" value="Sigma2 domain of RNA polymerase sigma factors"/>
    <property type="match status" value="1"/>
</dbReference>
<feature type="domain" description="RNA polymerase sigma factor 70 region 4 type 2" evidence="6">
    <location>
        <begin position="108"/>
        <end position="159"/>
    </location>
</feature>
<evidence type="ECO:0000256" key="2">
    <source>
        <dbReference type="ARBA" id="ARBA00023015"/>
    </source>
</evidence>
<dbReference type="RefSeq" id="WP_264282459.1">
    <property type="nucleotide sequence ID" value="NZ_CP107006.1"/>
</dbReference>
<feature type="domain" description="RNA polymerase sigma-70 region 2" evidence="5">
    <location>
        <begin position="13"/>
        <end position="80"/>
    </location>
</feature>
<dbReference type="Proteomes" id="UP001162741">
    <property type="component" value="Chromosome"/>
</dbReference>
<evidence type="ECO:0000313" key="8">
    <source>
        <dbReference type="Proteomes" id="UP001162741"/>
    </source>
</evidence>
<proteinExistence type="inferred from homology"/>
<evidence type="ECO:0000256" key="1">
    <source>
        <dbReference type="ARBA" id="ARBA00010641"/>
    </source>
</evidence>
<evidence type="ECO:0000259" key="5">
    <source>
        <dbReference type="Pfam" id="PF04542"/>
    </source>
</evidence>
<dbReference type="InterPro" id="IPR007627">
    <property type="entry name" value="RNA_pol_sigma70_r2"/>
</dbReference>
<organism evidence="7 8">
    <name type="scientific">Chitinophaga horti</name>
    <dbReference type="NCBI Taxonomy" id="2920382"/>
    <lineage>
        <taxon>Bacteria</taxon>
        <taxon>Pseudomonadati</taxon>
        <taxon>Bacteroidota</taxon>
        <taxon>Chitinophagia</taxon>
        <taxon>Chitinophagales</taxon>
        <taxon>Chitinophagaceae</taxon>
        <taxon>Chitinophaga</taxon>
    </lineage>
</organism>
<evidence type="ECO:0000256" key="3">
    <source>
        <dbReference type="ARBA" id="ARBA00023082"/>
    </source>
</evidence>
<keyword evidence="3" id="KW-0731">Sigma factor</keyword>
<dbReference type="NCBIfam" id="TIGR02937">
    <property type="entry name" value="sigma70-ECF"/>
    <property type="match status" value="1"/>
</dbReference>
<dbReference type="Pfam" id="PF08281">
    <property type="entry name" value="Sigma70_r4_2"/>
    <property type="match status" value="1"/>
</dbReference>
<dbReference type="InterPro" id="IPR013325">
    <property type="entry name" value="RNA_pol_sigma_r2"/>
</dbReference>
<dbReference type="SUPFAM" id="SSF88659">
    <property type="entry name" value="Sigma3 and sigma4 domains of RNA polymerase sigma factors"/>
    <property type="match status" value="1"/>
</dbReference>
<accession>A0ABY6J4N7</accession>
<dbReference type="Gene3D" id="1.10.1740.10">
    <property type="match status" value="1"/>
</dbReference>
<dbReference type="InterPro" id="IPR013249">
    <property type="entry name" value="RNA_pol_sigma70_r4_t2"/>
</dbReference>